<feature type="chain" id="PRO_5002711212" description="Pilus assembly protein" evidence="1">
    <location>
        <begin position="32"/>
        <end position="244"/>
    </location>
</feature>
<gene>
    <name evidence="2" type="ordered locus">VIBHAR_01653</name>
</gene>
<dbReference type="InterPro" id="IPR013783">
    <property type="entry name" value="Ig-like_fold"/>
</dbReference>
<proteinExistence type="predicted"/>
<dbReference type="Gene3D" id="2.60.40.10">
    <property type="entry name" value="Immunoglobulins"/>
    <property type="match status" value="1"/>
</dbReference>
<dbReference type="KEGG" id="vha:VIBHAR_01653"/>
<feature type="signal peptide" evidence="1">
    <location>
        <begin position="1"/>
        <end position="31"/>
    </location>
</feature>
<keyword evidence="1" id="KW-0732">Signal</keyword>
<evidence type="ECO:0000313" key="2">
    <source>
        <dbReference type="EMBL" id="ABU70622.1"/>
    </source>
</evidence>
<evidence type="ECO:0000313" key="3">
    <source>
        <dbReference type="Proteomes" id="UP000008152"/>
    </source>
</evidence>
<dbReference type="EMBL" id="CP000789">
    <property type="protein sequence ID" value="ABU70622.1"/>
    <property type="molecule type" value="Genomic_DNA"/>
</dbReference>
<sequence>MKLISSRKIGNKMSRYIFLFFAALFSSQSMALAVSSLFEVADKDTHIADIQVENNDKTDMFINMEMSKVHYVDGKKVIDKLSRDNLVDWAFSVSPSQLILKPGERKTIRMMNHCEDKCDFEEDQIYAVDITPVPYYEGKKSAVAVAFGYRTYFLDPVKTEHVKLDYDLKRTGKGTFKFKNRSNTMLNAVINTCTREYSSDCIFEHRLLPNAEREFSFPKGSDDGSKQTFSVINANEEINEQVTL</sequence>
<evidence type="ECO:0008006" key="4">
    <source>
        <dbReference type="Google" id="ProtNLM"/>
    </source>
</evidence>
<organism evidence="2 3">
    <name type="scientific">Vibrio campbellii (strain ATCC BAA-1116)</name>
    <dbReference type="NCBI Taxonomy" id="2902295"/>
    <lineage>
        <taxon>Bacteria</taxon>
        <taxon>Pseudomonadati</taxon>
        <taxon>Pseudomonadota</taxon>
        <taxon>Gammaproteobacteria</taxon>
        <taxon>Vibrionales</taxon>
        <taxon>Vibrionaceae</taxon>
        <taxon>Vibrio</taxon>
    </lineage>
</organism>
<dbReference type="SUPFAM" id="SSF49354">
    <property type="entry name" value="PapD-like"/>
    <property type="match status" value="1"/>
</dbReference>
<dbReference type="PATRIC" id="fig|338187.25.peg.1012"/>
<evidence type="ECO:0000256" key="1">
    <source>
        <dbReference type="SAM" id="SignalP"/>
    </source>
</evidence>
<dbReference type="RefSeq" id="WP_012127486.1">
    <property type="nucleotide sequence ID" value="NC_009783.1"/>
</dbReference>
<accession>A7MTI9</accession>
<reference evidence="2 3" key="1">
    <citation type="submission" date="2007-08" db="EMBL/GenBank/DDBJ databases">
        <authorList>
            <consortium name="The Vibrio harveyi Genome Sequencing Project"/>
            <person name="Bassler B."/>
            <person name="Clifton S.W."/>
            <person name="Fulton L."/>
            <person name="Delehaunty K."/>
            <person name="Fronick C."/>
            <person name="Harrison M."/>
            <person name="Markivic C."/>
            <person name="Fulton R."/>
            <person name="Tin-Wollam A.-M."/>
            <person name="Shah N."/>
            <person name="Pepin K."/>
            <person name="Nash W."/>
            <person name="Thiruvilangam P."/>
            <person name="Bhonagiri V."/>
            <person name="Waters C."/>
            <person name="Tu K.C."/>
            <person name="Irgon J."/>
            <person name="Wilson R.K."/>
        </authorList>
    </citation>
    <scope>NUCLEOTIDE SEQUENCE [LARGE SCALE GENOMIC DNA]</scope>
    <source>
        <strain evidence="3">ATCC BAA-1116 / BB120</strain>
    </source>
</reference>
<protein>
    <recommendedName>
        <fullName evidence="4">Pilus assembly protein</fullName>
    </recommendedName>
</protein>
<dbReference type="AlphaFoldDB" id="A7MTI9"/>
<name>A7MTI9_VIBC1</name>
<dbReference type="InterPro" id="IPR008962">
    <property type="entry name" value="PapD-like_sf"/>
</dbReference>
<dbReference type="Proteomes" id="UP000008152">
    <property type="component" value="Chromosome I"/>
</dbReference>